<evidence type="ECO:0000313" key="3">
    <source>
        <dbReference type="Proteomes" id="UP001292084"/>
    </source>
</evidence>
<feature type="transmembrane region" description="Helical" evidence="1">
    <location>
        <begin position="61"/>
        <end position="79"/>
    </location>
</feature>
<dbReference type="RefSeq" id="WP_322422633.1">
    <property type="nucleotide sequence ID" value="NZ_JAXQNN010000008.1"/>
</dbReference>
<proteinExistence type="predicted"/>
<protein>
    <submittedName>
        <fullName evidence="2">Uncharacterized protein</fullName>
    </submittedName>
</protein>
<feature type="transmembrane region" description="Helical" evidence="1">
    <location>
        <begin position="91"/>
        <end position="112"/>
    </location>
</feature>
<sequence>MDQPLKFALTFFSRTYERILLIVLFIQVPLLAAYFFIANYIYAVTPTYGSLYSAADIYNAWFMIMFFLFAQVPFLYFWHYEESGHEKPLRYAFLQTMIQSFHFFVFAVAISLLVTIGFAAFVLPGLIILGLFISAPVIAIMDQKSVWKSVRESIRLFKRNHWKIMLLMIFFSITELAVSVFAQTMIISITESFMAIVLSHLVLNTIFLPLFYLTLAVLVAKWRQELGLFETGEELTTY</sequence>
<feature type="transmembrane region" description="Helical" evidence="1">
    <location>
        <begin position="193"/>
        <end position="220"/>
    </location>
</feature>
<dbReference type="Proteomes" id="UP001292084">
    <property type="component" value="Unassembled WGS sequence"/>
</dbReference>
<dbReference type="EMBL" id="JAXQNN010000008">
    <property type="protein sequence ID" value="MDZ5713677.1"/>
    <property type="molecule type" value="Genomic_DNA"/>
</dbReference>
<keyword evidence="1" id="KW-0472">Membrane</keyword>
<feature type="transmembrane region" description="Helical" evidence="1">
    <location>
        <begin position="118"/>
        <end position="141"/>
    </location>
</feature>
<evidence type="ECO:0000256" key="1">
    <source>
        <dbReference type="SAM" id="Phobius"/>
    </source>
</evidence>
<keyword evidence="1" id="KW-0812">Transmembrane</keyword>
<reference evidence="2 3" key="1">
    <citation type="submission" date="2023-12" db="EMBL/GenBank/DDBJ databases">
        <title>Jeotgalibacillus haloalkaliphilus sp. nov., a novel salt-tolerant bacteria, isolated from the estuary of the Fenhe River into the Yellow River.</title>
        <authorList>
            <person name="Li Y."/>
        </authorList>
    </citation>
    <scope>NUCLEOTIDE SEQUENCE [LARGE SCALE GENOMIC DNA]</scope>
    <source>
        <strain evidence="2 3">HH7-29</strain>
    </source>
</reference>
<organism evidence="2 3">
    <name type="scientific">Jeotgalibacillus haloalkalitolerans</name>
    <dbReference type="NCBI Taxonomy" id="3104292"/>
    <lineage>
        <taxon>Bacteria</taxon>
        <taxon>Bacillati</taxon>
        <taxon>Bacillota</taxon>
        <taxon>Bacilli</taxon>
        <taxon>Bacillales</taxon>
        <taxon>Caryophanaceae</taxon>
        <taxon>Jeotgalibacillus</taxon>
    </lineage>
</organism>
<evidence type="ECO:0000313" key="2">
    <source>
        <dbReference type="EMBL" id="MDZ5713677.1"/>
    </source>
</evidence>
<gene>
    <name evidence="2" type="ORF">UFB30_15705</name>
</gene>
<keyword evidence="1" id="KW-1133">Transmembrane helix</keyword>
<comment type="caution">
    <text evidence="2">The sequence shown here is derived from an EMBL/GenBank/DDBJ whole genome shotgun (WGS) entry which is preliminary data.</text>
</comment>
<feature type="transmembrane region" description="Helical" evidence="1">
    <location>
        <begin position="20"/>
        <end position="41"/>
    </location>
</feature>
<accession>A0ABU5KR07</accession>
<keyword evidence="3" id="KW-1185">Reference proteome</keyword>
<feature type="transmembrane region" description="Helical" evidence="1">
    <location>
        <begin position="162"/>
        <end position="187"/>
    </location>
</feature>
<name>A0ABU5KR07_9BACL</name>